<evidence type="ECO:0000256" key="1">
    <source>
        <dbReference type="ARBA" id="ARBA00004434"/>
    </source>
</evidence>
<dbReference type="UniPathway" id="UPA00070">
    <property type="reaction ID" value="UER00946"/>
</dbReference>
<dbReference type="EMBL" id="GBEZ01014197">
    <property type="protein sequence ID" value="JAC71860.1"/>
    <property type="molecule type" value="Transcribed_RNA"/>
</dbReference>
<protein>
    <recommendedName>
        <fullName evidence="5 16">Dihydroorotate dehydrogenase (quinone), mitochondrial</fullName>
        <shortName evidence="16">DHOdehase</shortName>
        <ecNumber evidence="4 16">1.3.5.2</ecNumber>
    </recommendedName>
</protein>
<keyword evidence="8" id="KW-0812">Transmembrane</keyword>
<comment type="subcellular location">
    <subcellularLocation>
        <location evidence="1 16">Mitochondrion inner membrane</location>
        <topology evidence="1 16">Single-pass membrane protein</topology>
    </subcellularLocation>
</comment>
<comment type="cofactor">
    <cofactor evidence="16">
        <name>FMN</name>
        <dbReference type="ChEBI" id="CHEBI:58210"/>
    </cofactor>
    <text evidence="16">Binds 1 FMN per subunit.</text>
</comment>
<dbReference type="PANTHER" id="PTHR48109:SF4">
    <property type="entry name" value="DIHYDROOROTATE DEHYDROGENASE (QUINONE), MITOCHONDRIAL"/>
    <property type="match status" value="1"/>
</dbReference>
<organism evidence="18">
    <name type="scientific">Tetraselmis sp. GSL018</name>
    <dbReference type="NCBI Taxonomy" id="582737"/>
    <lineage>
        <taxon>Eukaryota</taxon>
        <taxon>Viridiplantae</taxon>
        <taxon>Chlorophyta</taxon>
        <taxon>core chlorophytes</taxon>
        <taxon>Chlorodendrophyceae</taxon>
        <taxon>Chlorodendrales</taxon>
        <taxon>Chlorodendraceae</taxon>
        <taxon>Tetraselmis</taxon>
    </lineage>
</organism>
<dbReference type="AlphaFoldDB" id="A0A061RMG2"/>
<evidence type="ECO:0000256" key="13">
    <source>
        <dbReference type="ARBA" id="ARBA00023128"/>
    </source>
</evidence>
<dbReference type="GO" id="GO:0005743">
    <property type="term" value="C:mitochondrial inner membrane"/>
    <property type="evidence" value="ECO:0007669"/>
    <property type="project" value="UniProtKB-SubCell"/>
</dbReference>
<evidence type="ECO:0000256" key="7">
    <source>
        <dbReference type="ARBA" id="ARBA00022643"/>
    </source>
</evidence>
<comment type="similarity">
    <text evidence="3 16">Belongs to the dihydroorotate dehydrogenase family. Type 2 subfamily.</text>
</comment>
<dbReference type="PANTHER" id="PTHR48109">
    <property type="entry name" value="DIHYDROOROTATE DEHYDROGENASE (QUINONE), MITOCHONDRIAL-RELATED"/>
    <property type="match status" value="1"/>
</dbReference>
<keyword evidence="12 16" id="KW-0560">Oxidoreductase</keyword>
<dbReference type="GO" id="GO:0044205">
    <property type="term" value="P:'de novo' UMP biosynthetic process"/>
    <property type="evidence" value="ECO:0007669"/>
    <property type="project" value="UniProtKB-UniPathway"/>
</dbReference>
<evidence type="ECO:0000256" key="3">
    <source>
        <dbReference type="ARBA" id="ARBA00005359"/>
    </source>
</evidence>
<evidence type="ECO:0000256" key="11">
    <source>
        <dbReference type="ARBA" id="ARBA00022989"/>
    </source>
</evidence>
<evidence type="ECO:0000256" key="5">
    <source>
        <dbReference type="ARBA" id="ARBA00017599"/>
    </source>
</evidence>
<dbReference type="NCBIfam" id="NF003652">
    <property type="entry name" value="PRK05286.2-5"/>
    <property type="match status" value="1"/>
</dbReference>
<evidence type="ECO:0000259" key="17">
    <source>
        <dbReference type="Pfam" id="PF01180"/>
    </source>
</evidence>
<dbReference type="PROSITE" id="PS00912">
    <property type="entry name" value="DHODEHASE_2"/>
    <property type="match status" value="1"/>
</dbReference>
<keyword evidence="11" id="KW-1133">Transmembrane helix</keyword>
<dbReference type="InterPro" id="IPR013785">
    <property type="entry name" value="Aldolase_TIM"/>
</dbReference>
<dbReference type="Gene3D" id="3.20.20.70">
    <property type="entry name" value="Aldolase class I"/>
    <property type="match status" value="1"/>
</dbReference>
<keyword evidence="10" id="KW-0809">Transit peptide</keyword>
<name>A0A061RMG2_9CHLO</name>
<dbReference type="Pfam" id="PF01180">
    <property type="entry name" value="DHO_dh"/>
    <property type="match status" value="1"/>
</dbReference>
<sequence>MALRRTLKYAGAAGLLTVTAASAYNNWDLTKLHFEAISGAGPLLRAVLDAENSHYVGILSARLGLFPVDRRAYPESLKTEVWGKQFPNPLGVAAGFDKDAEALPALYKLGFGFVEVGSITPLPQAGNAKPRVFRLPELECVINRCGFNSKGSDVARKNLMHFLEHQRPKLPESLRGPLAVNLGKNKESEDAAADYETGIAKLGEFGDFVVVNVSSPNTPGLRSLQGKEALEQLLSRVLKQRDQQPWASSSSRLPVLVKIAPDLSEQDKQDIADVVLRLGIDGLVVSNTTIQRPEAVANHRNGQEAGGLSGRALRDISTEAVREMYSKTGGKVPIIGVGGISSGEDAYEKIRAGASLVQLYTSFAFQGPAVVPRIKEELAECLARDGFASVAEAVGADHRPKGL</sequence>
<dbReference type="GO" id="GO:0006207">
    <property type="term" value="P:'de novo' pyrimidine nucleobase biosynthetic process"/>
    <property type="evidence" value="ECO:0007669"/>
    <property type="project" value="InterPro"/>
</dbReference>
<evidence type="ECO:0000256" key="15">
    <source>
        <dbReference type="ARBA" id="ARBA00048639"/>
    </source>
</evidence>
<evidence type="ECO:0000256" key="4">
    <source>
        <dbReference type="ARBA" id="ARBA00012791"/>
    </source>
</evidence>
<keyword evidence="13 16" id="KW-0496">Mitochondrion</keyword>
<comment type="pathway">
    <text evidence="2 16">Pyrimidine metabolism; UMP biosynthesis via de novo pathway; orotate from (S)-dihydroorotate (quinone route): step 1/1.</text>
</comment>
<evidence type="ECO:0000256" key="16">
    <source>
        <dbReference type="RuleBase" id="RU361255"/>
    </source>
</evidence>
<evidence type="ECO:0000256" key="14">
    <source>
        <dbReference type="ARBA" id="ARBA00023136"/>
    </source>
</evidence>
<dbReference type="InterPro" id="IPR005719">
    <property type="entry name" value="Dihydroorotate_DH_2"/>
</dbReference>
<dbReference type="NCBIfam" id="TIGR01036">
    <property type="entry name" value="pyrD_sub2"/>
    <property type="match status" value="1"/>
</dbReference>
<evidence type="ECO:0000256" key="2">
    <source>
        <dbReference type="ARBA" id="ARBA00005161"/>
    </source>
</evidence>
<dbReference type="CDD" id="cd04738">
    <property type="entry name" value="DHOD_2_like"/>
    <property type="match status" value="1"/>
</dbReference>
<gene>
    <name evidence="18" type="primary">DHODH</name>
    <name evidence="18" type="ORF">TSPGSL018_1004</name>
</gene>
<dbReference type="NCBIfam" id="NF003645">
    <property type="entry name" value="PRK05286.1-2"/>
    <property type="match status" value="1"/>
</dbReference>
<evidence type="ECO:0000256" key="10">
    <source>
        <dbReference type="ARBA" id="ARBA00022946"/>
    </source>
</evidence>
<accession>A0A061RMG2</accession>
<feature type="domain" description="Dihydroorotate dehydrogenase catalytic" evidence="17">
    <location>
        <begin position="77"/>
        <end position="382"/>
    </location>
</feature>
<keyword evidence="14" id="KW-0472">Membrane</keyword>
<evidence type="ECO:0000313" key="18">
    <source>
        <dbReference type="EMBL" id="JAC71860.1"/>
    </source>
</evidence>
<keyword evidence="7 16" id="KW-0288">FMN</keyword>
<evidence type="ECO:0000256" key="12">
    <source>
        <dbReference type="ARBA" id="ARBA00023002"/>
    </source>
</evidence>
<evidence type="ECO:0000256" key="9">
    <source>
        <dbReference type="ARBA" id="ARBA00022792"/>
    </source>
</evidence>
<proteinExistence type="inferred from homology"/>
<dbReference type="GO" id="GO:0106430">
    <property type="term" value="F:dihydroorotate dehydrogenase (quinone) activity"/>
    <property type="evidence" value="ECO:0007669"/>
    <property type="project" value="UniProtKB-EC"/>
</dbReference>
<evidence type="ECO:0000256" key="6">
    <source>
        <dbReference type="ARBA" id="ARBA00022630"/>
    </source>
</evidence>
<keyword evidence="6 16" id="KW-0285">Flavoprotein</keyword>
<dbReference type="FunFam" id="3.20.20.70:FF:000066">
    <property type="entry name" value="Dihydroorotate dehydrogenase (quinone), mitochondrial"/>
    <property type="match status" value="1"/>
</dbReference>
<dbReference type="PROSITE" id="PS00911">
    <property type="entry name" value="DHODEHASE_1"/>
    <property type="match status" value="1"/>
</dbReference>
<dbReference type="InterPro" id="IPR005720">
    <property type="entry name" value="Dihydroorotate_DH_cat"/>
</dbReference>
<dbReference type="InterPro" id="IPR001295">
    <property type="entry name" value="Dihydroorotate_DH_CS"/>
</dbReference>
<dbReference type="EC" id="1.3.5.2" evidence="4 16"/>
<comment type="catalytic activity">
    <reaction evidence="15 16">
        <text>(S)-dihydroorotate + a quinone = orotate + a quinol</text>
        <dbReference type="Rhea" id="RHEA:30187"/>
        <dbReference type="ChEBI" id="CHEBI:24646"/>
        <dbReference type="ChEBI" id="CHEBI:30839"/>
        <dbReference type="ChEBI" id="CHEBI:30864"/>
        <dbReference type="ChEBI" id="CHEBI:132124"/>
        <dbReference type="EC" id="1.3.5.2"/>
    </reaction>
</comment>
<keyword evidence="9 16" id="KW-0999">Mitochondrion inner membrane</keyword>
<evidence type="ECO:0000256" key="8">
    <source>
        <dbReference type="ARBA" id="ARBA00022692"/>
    </source>
</evidence>
<dbReference type="InterPro" id="IPR050074">
    <property type="entry name" value="DHO_dehydrogenase"/>
</dbReference>
<reference evidence="18" key="1">
    <citation type="submission" date="2014-05" db="EMBL/GenBank/DDBJ databases">
        <title>The transcriptome of the halophilic microalga Tetraselmis sp. GSL018 isolated from the Great Salt Lake, Utah.</title>
        <authorList>
            <person name="Jinkerson R.E."/>
            <person name="D'Adamo S."/>
            <person name="Posewitz M.C."/>
        </authorList>
    </citation>
    <scope>NUCLEOTIDE SEQUENCE</scope>
    <source>
        <strain evidence="18">GSL018</strain>
    </source>
</reference>
<dbReference type="SUPFAM" id="SSF51395">
    <property type="entry name" value="FMN-linked oxidoreductases"/>
    <property type="match status" value="1"/>
</dbReference>